<dbReference type="AlphaFoldDB" id="F1KSJ5"/>
<dbReference type="InterPro" id="IPR009011">
    <property type="entry name" value="Man6P_isomerase_rcpt-bd_dom_sf"/>
</dbReference>
<sequence>MSGVISWNQVARGMLTVGLIRLCLAALDLGELTDVSYDMTIKDVPLGFEHLSLTPPLATSDQDVTDLLSAIKKANAEDDSSLVMRSEYGQKFVCNVPAIPALEREETTENAEALAIGVVADVVAAAFYVRSCIKKNTGWWTYELCYGKHVAQLHFEGTAAVGGPISLGNYANDSELPTFDPKSRHQFYFEQHYANGTICDLNGKPRSALVQYTCDELLATNEAYIDEVDERASCSYVLKVKTGSLCKLKQFQPAPKPRPPVNVECRPVLSEESAVSYVHFIVNKERERLTLQSRVDDLVQRAASLQKQLHVRRRLALVSPKVKKIADGIETNVGRLLDDYINTAIELSSQAEGVKANMDVVSAGVNDIGRKWESDAEEDRAYLHWYFKDPHLDRKFFPMSVAYVRARNKYYVLLSKFYSRFGETFDDTENSYAKFIEDAVSGKISEIDLSLLIGQLPKIFNENDIPGVVPKTFEMTAGETWHENFFTSDELVGHLTSVFRRSLIANLSRGDAIDPDDVMSKCARQIIQIRALALTARDNLNRVHSGPHIYSFLKAEKIYFQFEKAYNEAIDELWKSRPELFVTAPGKTSPVPVPFPQRQDGGSDASISGVRLDYEKLRHIEKVHSSIDERYNEAKSTNIRGLSKVHSSIDERYNEAKSTNIRGKYSAEKLHIERSKRKQNEHAAGIRMQKRALRPNIGRKLEKFFRRPPDGDNAKDLKRKLVDADISKSALKLQLQLFSRALEEQLRETGIADGADVKIHLITTSNDGMVDGRVNALLEAFLDEQNAVNEEKKRHTTLKNGYLFGAPKGVKDNGEPQSRNPFLPILRRAIA</sequence>
<feature type="coiled-coil region" evidence="5">
    <location>
        <begin position="281"/>
        <end position="308"/>
    </location>
</feature>
<dbReference type="EMBL" id="JI165166">
    <property type="protein sequence ID" value="ADY40849.1"/>
    <property type="molecule type" value="mRNA"/>
</dbReference>
<evidence type="ECO:0000313" key="8">
    <source>
        <dbReference type="EMBL" id="ADY40849.1"/>
    </source>
</evidence>
<evidence type="ECO:0000256" key="2">
    <source>
        <dbReference type="ARBA" id="ARBA00022729"/>
    </source>
</evidence>
<evidence type="ECO:0000256" key="6">
    <source>
        <dbReference type="SAM" id="SignalP"/>
    </source>
</evidence>
<feature type="domain" description="MRH" evidence="7">
    <location>
        <begin position="130"/>
        <end position="248"/>
    </location>
</feature>
<dbReference type="InterPro" id="IPR012913">
    <property type="entry name" value="OS9-like_dom"/>
</dbReference>
<keyword evidence="4" id="KW-1015">Disulfide bond</keyword>
<dbReference type="PROSITE" id="PS51914">
    <property type="entry name" value="MRH"/>
    <property type="match status" value="1"/>
</dbReference>
<reference evidence="8" key="1">
    <citation type="journal article" date="2011" name="Genome Res.">
        <title>Deep small RNA sequencing from the nematode Ascaris reveals conservation, functional diversification, and novel developmental profiles.</title>
        <authorList>
            <person name="Wang J."/>
            <person name="Czech B."/>
            <person name="Crunk A."/>
            <person name="Wallace A."/>
            <person name="Mitreva M."/>
            <person name="Hannon G.J."/>
            <person name="Davis R.E."/>
        </authorList>
    </citation>
    <scope>NUCLEOTIDE SEQUENCE</scope>
</reference>
<organism evidence="8">
    <name type="scientific">Ascaris suum</name>
    <name type="common">Pig roundworm</name>
    <name type="synonym">Ascaris lumbricoides</name>
    <dbReference type="NCBI Taxonomy" id="6253"/>
    <lineage>
        <taxon>Eukaryota</taxon>
        <taxon>Metazoa</taxon>
        <taxon>Ecdysozoa</taxon>
        <taxon>Nematoda</taxon>
        <taxon>Chromadorea</taxon>
        <taxon>Rhabditida</taxon>
        <taxon>Spirurina</taxon>
        <taxon>Ascaridomorpha</taxon>
        <taxon>Ascaridoidea</taxon>
        <taxon>Ascarididae</taxon>
        <taxon>Ascaris</taxon>
    </lineage>
</organism>
<accession>F1KSJ5</accession>
<keyword evidence="5" id="KW-0175">Coiled coil</keyword>
<evidence type="ECO:0000256" key="5">
    <source>
        <dbReference type="SAM" id="Coils"/>
    </source>
</evidence>
<feature type="signal peptide" evidence="6">
    <location>
        <begin position="1"/>
        <end position="25"/>
    </location>
</feature>
<evidence type="ECO:0000256" key="3">
    <source>
        <dbReference type="ARBA" id="ARBA00022824"/>
    </source>
</evidence>
<evidence type="ECO:0000259" key="7">
    <source>
        <dbReference type="PROSITE" id="PS51914"/>
    </source>
</evidence>
<dbReference type="GO" id="GO:0005788">
    <property type="term" value="C:endoplasmic reticulum lumen"/>
    <property type="evidence" value="ECO:0007669"/>
    <property type="project" value="TreeGrafter"/>
</dbReference>
<feature type="chain" id="PRO_5003266451" evidence="6">
    <location>
        <begin position="26"/>
        <end position="831"/>
    </location>
</feature>
<evidence type="ECO:0000256" key="4">
    <source>
        <dbReference type="ARBA" id="ARBA00023157"/>
    </source>
</evidence>
<protein>
    <submittedName>
        <fullName evidence="8">Protein OS-9</fullName>
    </submittedName>
</protein>
<dbReference type="PANTHER" id="PTHR15414:SF5">
    <property type="entry name" value="PROTEIN OS-9"/>
    <property type="match status" value="1"/>
</dbReference>
<keyword evidence="2 6" id="KW-0732">Signal</keyword>
<dbReference type="Gene3D" id="2.70.130.10">
    <property type="entry name" value="Mannose-6-phosphate receptor binding domain"/>
    <property type="match status" value="1"/>
</dbReference>
<dbReference type="Pfam" id="PF07915">
    <property type="entry name" value="PRKCSH"/>
    <property type="match status" value="1"/>
</dbReference>
<keyword evidence="3" id="KW-0256">Endoplasmic reticulum</keyword>
<dbReference type="InterPro" id="IPR044865">
    <property type="entry name" value="MRH_dom"/>
</dbReference>
<dbReference type="GO" id="GO:0030970">
    <property type="term" value="P:retrograde protein transport, ER to cytosol"/>
    <property type="evidence" value="ECO:0007669"/>
    <property type="project" value="TreeGrafter"/>
</dbReference>
<dbReference type="PANTHER" id="PTHR15414">
    <property type="entry name" value="OS-9-RELATED"/>
    <property type="match status" value="1"/>
</dbReference>
<dbReference type="SUPFAM" id="SSF50911">
    <property type="entry name" value="Mannose 6-phosphate receptor domain"/>
    <property type="match status" value="1"/>
</dbReference>
<proteinExistence type="evidence at transcript level"/>
<name>F1KSJ5_ASCSU</name>
<comment type="subcellular location">
    <subcellularLocation>
        <location evidence="1">Endoplasmic reticulum</location>
    </subcellularLocation>
</comment>
<evidence type="ECO:0000256" key="1">
    <source>
        <dbReference type="ARBA" id="ARBA00004240"/>
    </source>
</evidence>
<dbReference type="GO" id="GO:0030968">
    <property type="term" value="P:endoplasmic reticulum unfolded protein response"/>
    <property type="evidence" value="ECO:0007669"/>
    <property type="project" value="InterPro"/>
</dbReference>
<dbReference type="InterPro" id="IPR045149">
    <property type="entry name" value="OS-9-like"/>
</dbReference>